<keyword evidence="2 5" id="KW-0863">Zinc-finger</keyword>
<name>A0ABN9XV21_9DINO</name>
<feature type="compositionally biased region" description="Basic and acidic residues" evidence="6">
    <location>
        <begin position="13"/>
        <end position="24"/>
    </location>
</feature>
<dbReference type="InterPro" id="IPR050974">
    <property type="entry name" value="Plant_ZF_CCCH"/>
</dbReference>
<keyword evidence="3 5" id="KW-0862">Zinc</keyword>
<proteinExistence type="predicted"/>
<sequence>QGPKPRCFLGRARPREARAAEKAMLKGGPPGGGFGPMKGGAPTMPPRPGPYAMLPGGPGPLPPGGPPGQAAQLNELGLPIRPGAEQCLLFLNTGSCTNGAACIFDHPRAGANGTARAGTRGP</sequence>
<keyword evidence="9" id="KW-1185">Reference proteome</keyword>
<keyword evidence="1 5" id="KW-0479">Metal-binding</keyword>
<reference evidence="8" key="1">
    <citation type="submission" date="2023-10" db="EMBL/GenBank/DDBJ databases">
        <authorList>
            <person name="Chen Y."/>
            <person name="Shah S."/>
            <person name="Dougan E. K."/>
            <person name="Thang M."/>
            <person name="Chan C."/>
        </authorList>
    </citation>
    <scope>NUCLEOTIDE SEQUENCE [LARGE SCALE GENOMIC DNA]</scope>
</reference>
<evidence type="ECO:0000256" key="3">
    <source>
        <dbReference type="ARBA" id="ARBA00022833"/>
    </source>
</evidence>
<feature type="zinc finger region" description="C3H1-type" evidence="5">
    <location>
        <begin position="81"/>
        <end position="109"/>
    </location>
</feature>
<evidence type="ECO:0000256" key="6">
    <source>
        <dbReference type="SAM" id="MobiDB-lite"/>
    </source>
</evidence>
<dbReference type="InterPro" id="IPR036855">
    <property type="entry name" value="Znf_CCCH_sf"/>
</dbReference>
<feature type="domain" description="C3H1-type" evidence="7">
    <location>
        <begin position="81"/>
        <end position="109"/>
    </location>
</feature>
<evidence type="ECO:0000256" key="2">
    <source>
        <dbReference type="ARBA" id="ARBA00022771"/>
    </source>
</evidence>
<protein>
    <recommendedName>
        <fullName evidence="7">C3H1-type domain-containing protein</fullName>
    </recommendedName>
</protein>
<feature type="non-terminal residue" evidence="8">
    <location>
        <position position="122"/>
    </location>
</feature>
<evidence type="ECO:0000256" key="5">
    <source>
        <dbReference type="PROSITE-ProRule" id="PRU00723"/>
    </source>
</evidence>
<evidence type="ECO:0000259" key="7">
    <source>
        <dbReference type="PROSITE" id="PS50103"/>
    </source>
</evidence>
<dbReference type="PROSITE" id="PS50103">
    <property type="entry name" value="ZF_C3H1"/>
    <property type="match status" value="1"/>
</dbReference>
<keyword evidence="4" id="KW-0238">DNA-binding</keyword>
<evidence type="ECO:0000256" key="4">
    <source>
        <dbReference type="ARBA" id="ARBA00023125"/>
    </source>
</evidence>
<evidence type="ECO:0000256" key="1">
    <source>
        <dbReference type="ARBA" id="ARBA00022723"/>
    </source>
</evidence>
<dbReference type="EMBL" id="CAUYUJ010021313">
    <property type="protein sequence ID" value="CAK0903906.1"/>
    <property type="molecule type" value="Genomic_DNA"/>
</dbReference>
<dbReference type="SUPFAM" id="SSF90229">
    <property type="entry name" value="CCCH zinc finger"/>
    <property type="match status" value="1"/>
</dbReference>
<dbReference type="InterPro" id="IPR000571">
    <property type="entry name" value="Znf_CCCH"/>
</dbReference>
<evidence type="ECO:0000313" key="8">
    <source>
        <dbReference type="EMBL" id="CAK0903906.1"/>
    </source>
</evidence>
<dbReference type="PANTHER" id="PTHR12506">
    <property type="entry name" value="PROTEIN PHOSPHATASE RELATED"/>
    <property type="match status" value="1"/>
</dbReference>
<feature type="non-terminal residue" evidence="8">
    <location>
        <position position="1"/>
    </location>
</feature>
<evidence type="ECO:0000313" key="9">
    <source>
        <dbReference type="Proteomes" id="UP001189429"/>
    </source>
</evidence>
<feature type="region of interest" description="Disordered" evidence="6">
    <location>
        <begin position="1"/>
        <end position="73"/>
    </location>
</feature>
<comment type="caution">
    <text evidence="8">The sequence shown here is derived from an EMBL/GenBank/DDBJ whole genome shotgun (WGS) entry which is preliminary data.</text>
</comment>
<feature type="compositionally biased region" description="Gly residues" evidence="6">
    <location>
        <begin position="28"/>
        <end position="38"/>
    </location>
</feature>
<dbReference type="PANTHER" id="PTHR12506:SF50">
    <property type="entry name" value="ZINC FINGER CCCH DOMAIN-CONTAINING PROTEIN 26"/>
    <property type="match status" value="1"/>
</dbReference>
<accession>A0ABN9XV21</accession>
<gene>
    <name evidence="8" type="ORF">PCOR1329_LOCUS80082</name>
</gene>
<organism evidence="8 9">
    <name type="scientific">Prorocentrum cordatum</name>
    <dbReference type="NCBI Taxonomy" id="2364126"/>
    <lineage>
        <taxon>Eukaryota</taxon>
        <taxon>Sar</taxon>
        <taxon>Alveolata</taxon>
        <taxon>Dinophyceae</taxon>
        <taxon>Prorocentrales</taxon>
        <taxon>Prorocentraceae</taxon>
        <taxon>Prorocentrum</taxon>
    </lineage>
</organism>
<feature type="compositionally biased region" description="Pro residues" evidence="6">
    <location>
        <begin position="57"/>
        <end position="66"/>
    </location>
</feature>
<dbReference type="Proteomes" id="UP001189429">
    <property type="component" value="Unassembled WGS sequence"/>
</dbReference>